<keyword evidence="2" id="KW-0808">Transferase</keyword>
<evidence type="ECO:0000313" key="3">
    <source>
        <dbReference type="Proteomes" id="UP000230821"/>
    </source>
</evidence>
<dbReference type="GO" id="GO:0005524">
    <property type="term" value="F:ATP binding"/>
    <property type="evidence" value="ECO:0007669"/>
    <property type="project" value="InterPro"/>
</dbReference>
<organism evidence="2 3">
    <name type="scientific">candidate division KSB3 bacterium</name>
    <dbReference type="NCBI Taxonomy" id="2044937"/>
    <lineage>
        <taxon>Bacteria</taxon>
        <taxon>candidate division KSB3</taxon>
    </lineage>
</organism>
<reference evidence="2 3" key="1">
    <citation type="submission" date="2017-10" db="EMBL/GenBank/DDBJ databases">
        <title>Novel microbial diversity and functional potential in the marine mammal oral microbiome.</title>
        <authorList>
            <person name="Dudek N.K."/>
            <person name="Sun C.L."/>
            <person name="Burstein D."/>
            <person name="Kantor R.S."/>
            <person name="Aliaga Goltsman D.S."/>
            <person name="Bik E.M."/>
            <person name="Thomas B.C."/>
            <person name="Banfield J.F."/>
            <person name="Relman D.A."/>
        </authorList>
    </citation>
    <scope>NUCLEOTIDE SEQUENCE [LARGE SCALE GENOMIC DNA]</scope>
    <source>
        <strain evidence="2">DOLJORAL78_47_16</strain>
    </source>
</reference>
<keyword evidence="2" id="KW-0418">Kinase</keyword>
<dbReference type="SUPFAM" id="SSF56059">
    <property type="entry name" value="Glutathione synthetase ATP-binding domain-like"/>
    <property type="match status" value="1"/>
</dbReference>
<dbReference type="Pfam" id="PF01326">
    <property type="entry name" value="PPDK_N"/>
    <property type="match status" value="1"/>
</dbReference>
<dbReference type="Gene3D" id="3.30.1490.20">
    <property type="entry name" value="ATP-grasp fold, A domain"/>
    <property type="match status" value="1"/>
</dbReference>
<name>A0A2G6K9S0_9BACT</name>
<accession>A0A2G6K9S0</accession>
<evidence type="ECO:0000313" key="2">
    <source>
        <dbReference type="EMBL" id="PIE32456.1"/>
    </source>
</evidence>
<sequence>MNATIHDTQRPLDDILKNLQEREKELNCLYRVEKILNTVDSVEDALTAIIRVIPAGWQYSKCCCIRILHHDDEYRSSAFQMTPWKQSAPITVDGELAGEIQVIYIEEVPQGPEGPFLPEEQTLLNNIADRVGKYIFHQHSERLLNEWRLAKHHLSQQSKTEWQVIIDLLQQTDQDLFLYVTRKLLYHLCWNGIQEAQDLLEHFGTHQKLKQSTGAEESNKPSPKVHVDMLTITQNVFRIASAFLDDDVLLSNVQGWIRENKTNFLVRSLDSRDSSMGDMVDAIRHFYHVAAQASGLSVSTQQIVNVSLLLGFFSDQLDFIRIAKEYIGINDMYHLLKNMIYSVRGRGRIGGKGAGLFLASQIIKKMSTDYADLRNIRIPKTWYITSNEIFKFALFNNLEEIVEQKYKPIELIRIEYPHITQIFKNSPFPPEMLNGLSRALDDFGEHPLIVRSSSLLEDRLGTAFSGKYKSLFLANQGTKEERLEALTDAIAEVYASTFGPDPLEYRAENGLLDFHEEMGIMLQEVVGTRIDNYFLPSYAGVAFSNNEFRWSPRIQREDGLIRLVPGLGTRAVDRLADDYPVLIAPGKPGLRVNATVEDCLHYAPKYVDVINLATNSFETIEFDSLVKQNGDRVPAMAQILSVLEHGQLSSPGFMTDFSKETCVVTFEGLRTQSRFVEQIRTMLHVLEEKMHTPVDIEFASDGTHLYLLQCRSQSSFQFDEIPPIPKDIDQDRIVFTAQEYVSNADINGITHIVYVDPLAYSKLPEHRDLFQVGRVVSRLNKILPKRQFILMGPGRWGSRGDIKLGVHVTYSDINNTAVLIEMAMAKGEYVPELSFGTHFFQDLVESSIHYLPLYPGSEGTIFNRKFLTGSPNILAQMLPEYAWLNETIKVIDIPACSEGMALHLVMNAELNEALAYLDEAVDEQKSPTPTKRYARRPAEDFWRWRLKMATHIASQLDPERFGVEGFYVIGSAQNATAGPQSDIDLLLHVRGTTAQQNALRTWLEGWSLCLSEMNYQKTGYRTDKMLDIHFVTDQDIEERSSFAIKIDAVTDAARQLPMKPESP</sequence>
<dbReference type="AlphaFoldDB" id="A0A2G6K9S0"/>
<dbReference type="Proteomes" id="UP000230821">
    <property type="component" value="Unassembled WGS sequence"/>
</dbReference>
<evidence type="ECO:0000259" key="1">
    <source>
        <dbReference type="Pfam" id="PF01326"/>
    </source>
</evidence>
<feature type="domain" description="Pyruvate phosphate dikinase AMP/ATP-binding" evidence="1">
    <location>
        <begin position="348"/>
        <end position="716"/>
    </location>
</feature>
<protein>
    <submittedName>
        <fullName evidence="2">Pyruvate, phosphate dikinase</fullName>
    </submittedName>
</protein>
<gene>
    <name evidence="2" type="ORF">CSA56_15285</name>
</gene>
<keyword evidence="2" id="KW-0670">Pyruvate</keyword>
<comment type="caution">
    <text evidence="2">The sequence shown here is derived from an EMBL/GenBank/DDBJ whole genome shotgun (WGS) entry which is preliminary data.</text>
</comment>
<proteinExistence type="predicted"/>
<dbReference type="InterPro" id="IPR002192">
    <property type="entry name" value="PPDK_AMP/ATP-bd"/>
</dbReference>
<dbReference type="GO" id="GO:0016301">
    <property type="term" value="F:kinase activity"/>
    <property type="evidence" value="ECO:0007669"/>
    <property type="project" value="UniProtKB-KW"/>
</dbReference>
<dbReference type="InterPro" id="IPR013815">
    <property type="entry name" value="ATP_grasp_subdomain_1"/>
</dbReference>
<dbReference type="EMBL" id="PDSK01000113">
    <property type="protein sequence ID" value="PIE32456.1"/>
    <property type="molecule type" value="Genomic_DNA"/>
</dbReference>
<dbReference type="Gene3D" id="3.30.470.20">
    <property type="entry name" value="ATP-grasp fold, B domain"/>
    <property type="match status" value="1"/>
</dbReference>